<feature type="region of interest" description="Disordered" evidence="5">
    <location>
        <begin position="215"/>
        <end position="248"/>
    </location>
</feature>
<dbReference type="EMBL" id="JAPQKN010000003">
    <property type="protein sequence ID" value="KAJ5167507.1"/>
    <property type="molecule type" value="Genomic_DNA"/>
</dbReference>
<proteinExistence type="predicted"/>
<dbReference type="GeneID" id="81427589"/>
<feature type="region of interest" description="Disordered" evidence="5">
    <location>
        <begin position="301"/>
        <end position="352"/>
    </location>
</feature>
<keyword evidence="8" id="KW-1185">Reference proteome</keyword>
<protein>
    <recommendedName>
        <fullName evidence="9">Mid2 domain-containing protein</fullName>
    </recommendedName>
</protein>
<name>A0A9W9I9P4_9EURO</name>
<dbReference type="GO" id="GO:0016020">
    <property type="term" value="C:membrane"/>
    <property type="evidence" value="ECO:0007669"/>
    <property type="project" value="UniProtKB-SubCell"/>
</dbReference>
<evidence type="ECO:0000313" key="7">
    <source>
        <dbReference type="EMBL" id="KAJ5167507.1"/>
    </source>
</evidence>
<feature type="compositionally biased region" description="Low complexity" evidence="5">
    <location>
        <begin position="302"/>
        <end position="316"/>
    </location>
</feature>
<sequence length="352" mass="36872">MTLAGDTMDDSLDPLKRDKKEYRWENPLAFNSDPPETSGTDGLAMVVTSDFSQIDAALSSDSLLASRSASASVTPGSSTASWTYSSSDIASTTVLSTSSSLSVSESSTPSTTTLAISTTAAAMTLSGTSASTTSAPETAAPGAYSGGGESVKNKLAIALPIAIVGLLIILALVFFFLRRRRRRHGRPPYEMTANETPGVSTAALMAVPKIVTPDPAAASLPRSPVRDVSSQDHATAPVSASARSDNDSHTELGLAVAVPMDQRFSATEHTLRGFSRPPSTVVNRASAGPSRAGLASVCMPFQNQSSDDNDSVSIISGEYTRRDHAHDFDDMSSVSSLNDDHLESHNHGQSFR</sequence>
<dbReference type="OrthoDB" id="4364855at2759"/>
<reference evidence="7" key="1">
    <citation type="submission" date="2022-11" db="EMBL/GenBank/DDBJ databases">
        <authorList>
            <person name="Petersen C."/>
        </authorList>
    </citation>
    <scope>NUCLEOTIDE SEQUENCE</scope>
    <source>
        <strain evidence="7">IBT 26290</strain>
    </source>
</reference>
<evidence type="ECO:0000256" key="5">
    <source>
        <dbReference type="SAM" id="MobiDB-lite"/>
    </source>
</evidence>
<feature type="region of interest" description="Disordered" evidence="5">
    <location>
        <begin position="23"/>
        <end position="42"/>
    </location>
</feature>
<evidence type="ECO:0000256" key="1">
    <source>
        <dbReference type="ARBA" id="ARBA00004167"/>
    </source>
</evidence>
<keyword evidence="2 6" id="KW-0812">Transmembrane</keyword>
<feature type="transmembrane region" description="Helical" evidence="6">
    <location>
        <begin position="155"/>
        <end position="177"/>
    </location>
</feature>
<keyword evidence="3 6" id="KW-1133">Transmembrane helix</keyword>
<dbReference type="AlphaFoldDB" id="A0A9W9I9P4"/>
<gene>
    <name evidence="7" type="ORF">N7482_006288</name>
</gene>
<dbReference type="PANTHER" id="PTHR15549">
    <property type="entry name" value="PAIRED IMMUNOGLOBULIN-LIKE TYPE 2 RECEPTOR"/>
    <property type="match status" value="1"/>
</dbReference>
<evidence type="ECO:0000256" key="3">
    <source>
        <dbReference type="ARBA" id="ARBA00022989"/>
    </source>
</evidence>
<evidence type="ECO:0000313" key="8">
    <source>
        <dbReference type="Proteomes" id="UP001149163"/>
    </source>
</evidence>
<dbReference type="Proteomes" id="UP001149163">
    <property type="component" value="Unassembled WGS sequence"/>
</dbReference>
<comment type="subcellular location">
    <subcellularLocation>
        <location evidence="1">Membrane</location>
        <topology evidence="1">Single-pass membrane protein</topology>
    </subcellularLocation>
</comment>
<evidence type="ECO:0000256" key="2">
    <source>
        <dbReference type="ARBA" id="ARBA00022692"/>
    </source>
</evidence>
<organism evidence="7 8">
    <name type="scientific">Penicillium canariense</name>
    <dbReference type="NCBI Taxonomy" id="189055"/>
    <lineage>
        <taxon>Eukaryota</taxon>
        <taxon>Fungi</taxon>
        <taxon>Dikarya</taxon>
        <taxon>Ascomycota</taxon>
        <taxon>Pezizomycotina</taxon>
        <taxon>Eurotiomycetes</taxon>
        <taxon>Eurotiomycetidae</taxon>
        <taxon>Eurotiales</taxon>
        <taxon>Aspergillaceae</taxon>
        <taxon>Penicillium</taxon>
    </lineage>
</organism>
<comment type="caution">
    <text evidence="7">The sequence shown here is derived from an EMBL/GenBank/DDBJ whole genome shotgun (WGS) entry which is preliminary data.</text>
</comment>
<accession>A0A9W9I9P4</accession>
<evidence type="ECO:0008006" key="9">
    <source>
        <dbReference type="Google" id="ProtNLM"/>
    </source>
</evidence>
<keyword evidence="4 6" id="KW-0472">Membrane</keyword>
<reference evidence="7" key="2">
    <citation type="journal article" date="2023" name="IMA Fungus">
        <title>Comparative genomic study of the Penicillium genus elucidates a diverse pangenome and 15 lateral gene transfer events.</title>
        <authorList>
            <person name="Petersen C."/>
            <person name="Sorensen T."/>
            <person name="Nielsen M.R."/>
            <person name="Sondergaard T.E."/>
            <person name="Sorensen J.L."/>
            <person name="Fitzpatrick D.A."/>
            <person name="Frisvad J.C."/>
            <person name="Nielsen K.L."/>
        </authorList>
    </citation>
    <scope>NUCLEOTIDE SEQUENCE</scope>
    <source>
        <strain evidence="7">IBT 26290</strain>
    </source>
</reference>
<feature type="compositionally biased region" description="Basic and acidic residues" evidence="5">
    <location>
        <begin position="319"/>
        <end position="329"/>
    </location>
</feature>
<dbReference type="InterPro" id="IPR051694">
    <property type="entry name" value="Immunoregulatory_rcpt-like"/>
</dbReference>
<dbReference type="RefSeq" id="XP_056543968.1">
    <property type="nucleotide sequence ID" value="XM_056688413.1"/>
</dbReference>
<evidence type="ECO:0000256" key="6">
    <source>
        <dbReference type="SAM" id="Phobius"/>
    </source>
</evidence>
<evidence type="ECO:0000256" key="4">
    <source>
        <dbReference type="ARBA" id="ARBA00023136"/>
    </source>
</evidence>
<dbReference type="GO" id="GO:0071944">
    <property type="term" value="C:cell periphery"/>
    <property type="evidence" value="ECO:0007669"/>
    <property type="project" value="UniProtKB-ARBA"/>
</dbReference>